<organism evidence="3 4">
    <name type="scientific">Gluconobacter oxydans (strain 621H)</name>
    <name type="common">Gluconobacter suboxydans</name>
    <dbReference type="NCBI Taxonomy" id="290633"/>
    <lineage>
        <taxon>Bacteria</taxon>
        <taxon>Pseudomonadati</taxon>
        <taxon>Pseudomonadota</taxon>
        <taxon>Alphaproteobacteria</taxon>
        <taxon>Acetobacterales</taxon>
        <taxon>Acetobacteraceae</taxon>
        <taxon>Gluconobacter</taxon>
    </lineage>
</organism>
<feature type="transmembrane region" description="Helical" evidence="2">
    <location>
        <begin position="134"/>
        <end position="154"/>
    </location>
</feature>
<dbReference type="EMBL" id="CP000004">
    <property type="protein sequence ID" value="AAW59581.1"/>
    <property type="molecule type" value="Genomic_DNA"/>
</dbReference>
<accession>Q5HY22</accession>
<geneLocation type="plasmid" evidence="3 4">
    <name>pGOX1</name>
</geneLocation>
<keyword evidence="4" id="KW-1185">Reference proteome</keyword>
<reference evidence="3 4" key="1">
    <citation type="journal article" date="2005" name="Nat. Biotechnol.">
        <title>Complete genome sequence of the acetic acid bacterium Gluconobacter oxydans.</title>
        <authorList>
            <person name="Prust C."/>
            <person name="Hoffmeister M."/>
            <person name="Liesegang H."/>
            <person name="Wiezer A."/>
            <person name="Fricke W.F."/>
            <person name="Ehrenreich A."/>
            <person name="Gottschalk G."/>
            <person name="Deppenmeier U."/>
        </authorList>
    </citation>
    <scope>NUCLEOTIDE SEQUENCE [LARGE SCALE GENOMIC DNA]</scope>
    <source>
        <strain evidence="4">621H</strain>
        <plasmid evidence="4">Plasmid pGOX1</plasmid>
    </source>
</reference>
<keyword evidence="1" id="KW-0175">Coiled coil</keyword>
<dbReference type="AlphaFoldDB" id="Q5HY22"/>
<keyword evidence="2" id="KW-0812">Transmembrane</keyword>
<evidence type="ECO:0000256" key="2">
    <source>
        <dbReference type="SAM" id="Phobius"/>
    </source>
</evidence>
<protein>
    <submittedName>
        <fullName evidence="3">Uncharacterized protein</fullName>
    </submittedName>
</protein>
<feature type="coiled-coil region" evidence="1">
    <location>
        <begin position="74"/>
        <end position="101"/>
    </location>
</feature>
<dbReference type="HOGENOM" id="CLU_1666920_0_0_5"/>
<keyword evidence="2" id="KW-0472">Membrane</keyword>
<evidence type="ECO:0000256" key="1">
    <source>
        <dbReference type="SAM" id="Coils"/>
    </source>
</evidence>
<feature type="coiled-coil region" evidence="1">
    <location>
        <begin position="3"/>
        <end position="37"/>
    </location>
</feature>
<gene>
    <name evidence="3" type="ordered locus">GOX2515</name>
</gene>
<sequence>MSIKQIEETLESTGEALEKTRKSISNLESDLAEVCEKARKNRAASQKWEEETDEKLEIFSQLFNAMSESLKIGKASLAADLAAARTEISELRERQEKADAANSEKLATFVKDLEDKAALNTGNILAALASLKTLAIMCLALIAIDGIAAIFFGFKFMH</sequence>
<keyword evidence="3" id="KW-0614">Plasmid</keyword>
<evidence type="ECO:0000313" key="4">
    <source>
        <dbReference type="Proteomes" id="UP000006375"/>
    </source>
</evidence>
<proteinExistence type="predicted"/>
<name>Q5HY22_GLUOX</name>
<dbReference type="KEGG" id="gox:GOX2515"/>
<dbReference type="Proteomes" id="UP000006375">
    <property type="component" value="Plasmid pGOX1"/>
</dbReference>
<evidence type="ECO:0000313" key="3">
    <source>
        <dbReference type="EMBL" id="AAW59581.1"/>
    </source>
</evidence>
<keyword evidence="2" id="KW-1133">Transmembrane helix</keyword>